<dbReference type="Pfam" id="PF01883">
    <property type="entry name" value="FeS_assembly_P"/>
    <property type="match status" value="1"/>
</dbReference>
<dbReference type="EMBL" id="JBHUIW010000003">
    <property type="protein sequence ID" value="MFD2181525.1"/>
    <property type="molecule type" value="Genomic_DNA"/>
</dbReference>
<sequence>MKDRQLVAALAEVLDPELGMNIVDFGLVYRADRTPDGIVVEIGVPSTCPAARRLGEQARLALGRHFPNVRDIAVDVRTDKPWSPDRLTENGRRTFFWGLQADEARLADDTVLAPSPFDQSH</sequence>
<comment type="caution">
    <text evidence="2">The sequence shown here is derived from an EMBL/GenBank/DDBJ whole genome shotgun (WGS) entry which is preliminary data.</text>
</comment>
<name>A0ABW5AG99_9BRAD</name>
<evidence type="ECO:0000313" key="2">
    <source>
        <dbReference type="EMBL" id="MFD2181525.1"/>
    </source>
</evidence>
<keyword evidence="3" id="KW-1185">Reference proteome</keyword>
<dbReference type="Proteomes" id="UP001597314">
    <property type="component" value="Unassembled WGS sequence"/>
</dbReference>
<reference evidence="3" key="1">
    <citation type="journal article" date="2019" name="Int. J. Syst. Evol. Microbiol.">
        <title>The Global Catalogue of Microorganisms (GCM) 10K type strain sequencing project: providing services to taxonomists for standard genome sequencing and annotation.</title>
        <authorList>
            <consortium name="The Broad Institute Genomics Platform"/>
            <consortium name="The Broad Institute Genome Sequencing Center for Infectious Disease"/>
            <person name="Wu L."/>
            <person name="Ma J."/>
        </authorList>
    </citation>
    <scope>NUCLEOTIDE SEQUENCE [LARGE SCALE GENOMIC DNA]</scope>
    <source>
        <strain evidence="3">CGMCC 1.6774</strain>
    </source>
</reference>
<dbReference type="PANTHER" id="PTHR42831">
    <property type="entry name" value="FE-S PROTEIN MATURATION AUXILIARY FACTOR YITW"/>
    <property type="match status" value="1"/>
</dbReference>
<dbReference type="InterPro" id="IPR034904">
    <property type="entry name" value="FSCA_dom_sf"/>
</dbReference>
<feature type="domain" description="MIP18 family-like" evidence="1">
    <location>
        <begin position="5"/>
        <end position="76"/>
    </location>
</feature>
<dbReference type="SUPFAM" id="SSF117916">
    <property type="entry name" value="Fe-S cluster assembly (FSCA) domain-like"/>
    <property type="match status" value="1"/>
</dbReference>
<gene>
    <name evidence="2" type="ORF">ACFSOX_05120</name>
</gene>
<accession>A0ABW5AG99</accession>
<organism evidence="2 3">
    <name type="scientific">Rhodoplanes azumiensis</name>
    <dbReference type="NCBI Taxonomy" id="1897628"/>
    <lineage>
        <taxon>Bacteria</taxon>
        <taxon>Pseudomonadati</taxon>
        <taxon>Pseudomonadota</taxon>
        <taxon>Alphaproteobacteria</taxon>
        <taxon>Hyphomicrobiales</taxon>
        <taxon>Nitrobacteraceae</taxon>
        <taxon>Rhodoplanes</taxon>
    </lineage>
</organism>
<dbReference type="InterPro" id="IPR002744">
    <property type="entry name" value="MIP18-like"/>
</dbReference>
<evidence type="ECO:0000259" key="1">
    <source>
        <dbReference type="Pfam" id="PF01883"/>
    </source>
</evidence>
<dbReference type="PANTHER" id="PTHR42831:SF1">
    <property type="entry name" value="FE-S PROTEIN MATURATION AUXILIARY FACTOR YITW"/>
    <property type="match status" value="1"/>
</dbReference>
<evidence type="ECO:0000313" key="3">
    <source>
        <dbReference type="Proteomes" id="UP001597314"/>
    </source>
</evidence>
<dbReference type="InterPro" id="IPR052339">
    <property type="entry name" value="Fe-S_Maturation_MIP18"/>
</dbReference>
<dbReference type="RefSeq" id="WP_378476702.1">
    <property type="nucleotide sequence ID" value="NZ_JBHUIW010000003.1"/>
</dbReference>
<protein>
    <submittedName>
        <fullName evidence="2">Metal-sulfur cluster assembly factor</fullName>
    </submittedName>
</protein>
<proteinExistence type="predicted"/>
<dbReference type="Gene3D" id="3.30.300.130">
    <property type="entry name" value="Fe-S cluster assembly (FSCA)"/>
    <property type="match status" value="1"/>
</dbReference>